<reference evidence="1 2" key="1">
    <citation type="submission" date="2019-01" db="EMBL/GenBank/DDBJ databases">
        <authorList>
            <consortium name="Pathogen Informatics"/>
        </authorList>
    </citation>
    <scope>NUCLEOTIDE SEQUENCE [LARGE SCALE GENOMIC DNA]</scope>
    <source>
        <strain evidence="1 2">NCTC10142</strain>
        <plasmid evidence="2">13</plasmid>
    </source>
</reference>
<accession>A0A449AIW3</accession>
<evidence type="ECO:0000313" key="1">
    <source>
        <dbReference type="EMBL" id="VEU64954.1"/>
    </source>
</evidence>
<dbReference type="EMBL" id="LR214986">
    <property type="protein sequence ID" value="VEU64954.1"/>
    <property type="molecule type" value="Genomic_DNA"/>
</dbReference>
<sequence length="827" mass="98885">MKIQNFLKISNIFEKFEKKKFSFWSKSHFEPLEHYINIPELYLDKQSTAFYISSKNKNLNFNNIWNSIMNNKNSSLFYKTVKNNKENYTANKSEILKKIAFINLSEYDKNNDGLPFIEIWNTCIKSYETIKKHYDLSIFNKDFELTMKNSLFSKITFYSQQLHSVNLSYQKVFDSIFLEYSEKISHNNDVKIIESFASVVYDVVTDYKNVMADHLVRFLKDLKTNHFRLLEEYEKSDFNISKKIIEQNRLALKYMKEINNSSIQQVSIAIKKRDILQEISFYSSYRKKLTKKNVYYIKSIIKKLTGEKKNLKIMLKNLINDDIKWLEVYKNLLIKRKLIKFWKKHIHNVVYLKNNMIFDLENFVDQEVKIFSESRFFPILKSNKDKRYKLSRIRQIINYEFDIPIDFYTSESYKTDKSIEKEMNILLKKKDKIDKLVFVKKDTLNEPSKIFNFEQSIKLAQAEVKWSDESQNKLFSLFLSNKEIKVSRLEKNIKSYKKTVAPLLNYFESVISSHENAKQLLELETVKDIKSFRKLFAFKEWSLNLLINLSRYTSSKSSVSKKLEIDYLAALEFIRLYESLSINIEKMFLPYKKLKLGEKFKLKFVKYHLNGAKFLFVQDDNSISYEEKKEILRTLGNISKSFSSSFIFITDDLKIINELFEEVYFFDDFKLLEWGSKNEIQKLPVNPTIAKLYNPEIKIPNFNDYYKNNDYYINDSYIQVKNKNHFISSSLHDYEYWLSKKYLDTKEDPHNKTGKSLCKNNTKRFIANHIKGYFDDVEIYLDDVNSNYYENFNLNDNFLMNDYLNHIEVVTKESSKTASDEELQNIF</sequence>
<organism evidence="1 2">
    <name type="scientific">Mycoplasmopsis cynos</name>
    <dbReference type="NCBI Taxonomy" id="171284"/>
    <lineage>
        <taxon>Bacteria</taxon>
        <taxon>Bacillati</taxon>
        <taxon>Mycoplasmatota</taxon>
        <taxon>Mycoplasmoidales</taxon>
        <taxon>Metamycoplasmataceae</taxon>
        <taxon>Mycoplasmopsis</taxon>
    </lineage>
</organism>
<dbReference type="NCBIfam" id="NF045976">
    <property type="entry name" value="MAG1360_fam"/>
    <property type="match status" value="1"/>
</dbReference>
<geneLocation type="plasmid" evidence="1 2">
    <name>13</name>
</geneLocation>
<proteinExistence type="predicted"/>
<dbReference type="Proteomes" id="UP000289506">
    <property type="component" value="Plasmid 13"/>
</dbReference>
<evidence type="ECO:0000313" key="2">
    <source>
        <dbReference type="Proteomes" id="UP000289506"/>
    </source>
</evidence>
<gene>
    <name evidence="1" type="ORF">NCTC10142_00721</name>
</gene>
<evidence type="ECO:0008006" key="3">
    <source>
        <dbReference type="Google" id="ProtNLM"/>
    </source>
</evidence>
<dbReference type="RefSeq" id="WP_129720823.1">
    <property type="nucleotide sequence ID" value="NZ_LR214986.1"/>
</dbReference>
<keyword evidence="1" id="KW-0614">Plasmid</keyword>
<dbReference type="AlphaFoldDB" id="A0A449AIW3"/>
<protein>
    <recommendedName>
        <fullName evidence="3">ABC transporter ATP-binding protein</fullName>
    </recommendedName>
</protein>
<name>A0A449AIW3_9BACT</name>